<sequence>MSKLNEFTISADPRNVDACDRRRYAMMVNMGSDGRRTLPDRETPVDRGGRPASTSAHELAAQAQRLFVENGFDRTSVEDIAATVGVSRRTFFRYFPTKADVIWVESEAEHALFEQLLDHSPSHQSPWAAITAAYIATLDHGRAEDDWARHRARLILYEPAVQPQANQVVRRWRTTVTRFVANRRGCDVEDVAARAAGHAAIAASIAAHEHWLVHPELSIAECMRTLFDALAPRGLEP</sequence>
<dbReference type="Gene3D" id="1.10.357.10">
    <property type="entry name" value="Tetracycline Repressor, domain 2"/>
    <property type="match status" value="1"/>
</dbReference>
<dbReference type="InterPro" id="IPR023772">
    <property type="entry name" value="DNA-bd_HTH_TetR-type_CS"/>
</dbReference>
<dbReference type="PRINTS" id="PR00455">
    <property type="entry name" value="HTHTETR"/>
</dbReference>
<dbReference type="PROSITE" id="PS01081">
    <property type="entry name" value="HTH_TETR_1"/>
    <property type="match status" value="1"/>
</dbReference>
<evidence type="ECO:0000256" key="2">
    <source>
        <dbReference type="ARBA" id="ARBA00023125"/>
    </source>
</evidence>
<dbReference type="InterPro" id="IPR050109">
    <property type="entry name" value="HTH-type_TetR-like_transc_reg"/>
</dbReference>
<evidence type="ECO:0000256" key="4">
    <source>
        <dbReference type="PROSITE-ProRule" id="PRU00335"/>
    </source>
</evidence>
<evidence type="ECO:0000313" key="8">
    <source>
        <dbReference type="Proteomes" id="UP000005038"/>
    </source>
</evidence>
<name>H5TK01_GORO1</name>
<accession>H5TK01</accession>
<feature type="domain" description="HTH tetR-type" evidence="6">
    <location>
        <begin position="53"/>
        <end position="113"/>
    </location>
</feature>
<comment type="caution">
    <text evidence="7">The sequence shown here is derived from an EMBL/GenBank/DDBJ whole genome shotgun (WGS) entry which is preliminary data.</text>
</comment>
<dbReference type="PROSITE" id="PS50977">
    <property type="entry name" value="HTH_TETR_2"/>
    <property type="match status" value="1"/>
</dbReference>
<dbReference type="SUPFAM" id="SSF46689">
    <property type="entry name" value="Homeodomain-like"/>
    <property type="match status" value="1"/>
</dbReference>
<keyword evidence="1" id="KW-0805">Transcription regulation</keyword>
<evidence type="ECO:0000256" key="5">
    <source>
        <dbReference type="SAM" id="MobiDB-lite"/>
    </source>
</evidence>
<dbReference type="RefSeq" id="WP_007238053.1">
    <property type="nucleotide sequence ID" value="NZ_BAFB01000082.1"/>
</dbReference>
<dbReference type="Pfam" id="PF17754">
    <property type="entry name" value="TetR_C_14"/>
    <property type="match status" value="1"/>
</dbReference>
<proteinExistence type="predicted"/>
<keyword evidence="2 4" id="KW-0238">DNA-binding</keyword>
<dbReference type="Proteomes" id="UP000005038">
    <property type="component" value="Unassembled WGS sequence"/>
</dbReference>
<dbReference type="InterPro" id="IPR009057">
    <property type="entry name" value="Homeodomain-like_sf"/>
</dbReference>
<feature type="region of interest" description="Disordered" evidence="5">
    <location>
        <begin position="31"/>
        <end position="56"/>
    </location>
</feature>
<evidence type="ECO:0000259" key="6">
    <source>
        <dbReference type="PROSITE" id="PS50977"/>
    </source>
</evidence>
<dbReference type="InterPro" id="IPR041347">
    <property type="entry name" value="MftR_C"/>
</dbReference>
<dbReference type="GO" id="GO:0000976">
    <property type="term" value="F:transcription cis-regulatory region binding"/>
    <property type="evidence" value="ECO:0007669"/>
    <property type="project" value="TreeGrafter"/>
</dbReference>
<dbReference type="Pfam" id="PF00440">
    <property type="entry name" value="TetR_N"/>
    <property type="match status" value="1"/>
</dbReference>
<dbReference type="GO" id="GO:0003700">
    <property type="term" value="F:DNA-binding transcription factor activity"/>
    <property type="evidence" value="ECO:0007669"/>
    <property type="project" value="TreeGrafter"/>
</dbReference>
<protein>
    <submittedName>
        <fullName evidence="7">TetR family transcriptional regulator</fullName>
    </submittedName>
</protein>
<evidence type="ECO:0000256" key="3">
    <source>
        <dbReference type="ARBA" id="ARBA00023163"/>
    </source>
</evidence>
<dbReference type="PANTHER" id="PTHR30055">
    <property type="entry name" value="HTH-TYPE TRANSCRIPTIONAL REGULATOR RUTR"/>
    <property type="match status" value="1"/>
</dbReference>
<dbReference type="STRING" id="1108044.GOOTI_082_00390"/>
<feature type="compositionally biased region" description="Basic and acidic residues" evidence="5">
    <location>
        <begin position="33"/>
        <end position="49"/>
    </location>
</feature>
<dbReference type="EMBL" id="BAFB01000082">
    <property type="protein sequence ID" value="GAB33809.1"/>
    <property type="molecule type" value="Genomic_DNA"/>
</dbReference>
<dbReference type="InterPro" id="IPR001647">
    <property type="entry name" value="HTH_TetR"/>
</dbReference>
<feature type="DNA-binding region" description="H-T-H motif" evidence="4">
    <location>
        <begin position="76"/>
        <end position="95"/>
    </location>
</feature>
<dbReference type="Gene3D" id="1.10.10.60">
    <property type="entry name" value="Homeodomain-like"/>
    <property type="match status" value="1"/>
</dbReference>
<dbReference type="AlphaFoldDB" id="H5TK01"/>
<evidence type="ECO:0000313" key="7">
    <source>
        <dbReference type="EMBL" id="GAB33809.1"/>
    </source>
</evidence>
<reference evidence="7" key="1">
    <citation type="submission" date="2012-02" db="EMBL/GenBank/DDBJ databases">
        <title>Whole genome shotgun sequence of Gordonia otitidis NBRC 100426.</title>
        <authorList>
            <person name="Yoshida I."/>
            <person name="Hosoyama A."/>
            <person name="Tsuchikane K."/>
            <person name="Katsumata H."/>
            <person name="Yamazaki S."/>
            <person name="Fujita N."/>
        </authorList>
    </citation>
    <scope>NUCLEOTIDE SEQUENCE [LARGE SCALE GENOMIC DNA]</scope>
    <source>
        <strain evidence="7">NBRC 100426</strain>
    </source>
</reference>
<evidence type="ECO:0000256" key="1">
    <source>
        <dbReference type="ARBA" id="ARBA00023015"/>
    </source>
</evidence>
<dbReference type="PANTHER" id="PTHR30055:SF238">
    <property type="entry name" value="MYCOFACTOCIN BIOSYNTHESIS TRANSCRIPTIONAL REGULATOR MFTR-RELATED"/>
    <property type="match status" value="1"/>
</dbReference>
<keyword evidence="8" id="KW-1185">Reference proteome</keyword>
<keyword evidence="3" id="KW-0804">Transcription</keyword>
<organism evidence="7 8">
    <name type="scientific">Gordonia otitidis (strain DSM 44809 / CCUG 52243 / JCM 12355 / NBRC 100426 / IFM 10032)</name>
    <dbReference type="NCBI Taxonomy" id="1108044"/>
    <lineage>
        <taxon>Bacteria</taxon>
        <taxon>Bacillati</taxon>
        <taxon>Actinomycetota</taxon>
        <taxon>Actinomycetes</taxon>
        <taxon>Mycobacteriales</taxon>
        <taxon>Gordoniaceae</taxon>
        <taxon>Gordonia</taxon>
    </lineage>
</organism>
<gene>
    <name evidence="7" type="ORF">GOOTI_082_00390</name>
</gene>